<protein>
    <submittedName>
        <fullName evidence="1">Uncharacterized protein</fullName>
    </submittedName>
</protein>
<evidence type="ECO:0000313" key="2">
    <source>
        <dbReference type="Proteomes" id="UP001209540"/>
    </source>
</evidence>
<gene>
    <name evidence="1" type="ORF">BDA99DRAFT_487712</name>
</gene>
<reference evidence="1" key="2">
    <citation type="submission" date="2023-02" db="EMBL/GenBank/DDBJ databases">
        <authorList>
            <consortium name="DOE Joint Genome Institute"/>
            <person name="Mondo S.J."/>
            <person name="Chang Y."/>
            <person name="Wang Y."/>
            <person name="Ahrendt S."/>
            <person name="Andreopoulos W."/>
            <person name="Barry K."/>
            <person name="Beard J."/>
            <person name="Benny G.L."/>
            <person name="Blankenship S."/>
            <person name="Bonito G."/>
            <person name="Cuomo C."/>
            <person name="Desiro A."/>
            <person name="Gervers K.A."/>
            <person name="Hundley H."/>
            <person name="Kuo A."/>
            <person name="LaButti K."/>
            <person name="Lang B.F."/>
            <person name="Lipzen A."/>
            <person name="O'Donnell K."/>
            <person name="Pangilinan J."/>
            <person name="Reynolds N."/>
            <person name="Sandor L."/>
            <person name="Smith M.W."/>
            <person name="Tsang A."/>
            <person name="Grigoriev I.V."/>
            <person name="Stajich J.E."/>
            <person name="Spatafora J.W."/>
        </authorList>
    </citation>
    <scope>NUCLEOTIDE SEQUENCE</scope>
    <source>
        <strain evidence="1">RSA 2281</strain>
    </source>
</reference>
<reference evidence="1" key="1">
    <citation type="journal article" date="2022" name="IScience">
        <title>Evolution of zygomycete secretomes and the origins of terrestrial fungal ecologies.</title>
        <authorList>
            <person name="Chang Y."/>
            <person name="Wang Y."/>
            <person name="Mondo S."/>
            <person name="Ahrendt S."/>
            <person name="Andreopoulos W."/>
            <person name="Barry K."/>
            <person name="Beard J."/>
            <person name="Benny G.L."/>
            <person name="Blankenship S."/>
            <person name="Bonito G."/>
            <person name="Cuomo C."/>
            <person name="Desiro A."/>
            <person name="Gervers K.A."/>
            <person name="Hundley H."/>
            <person name="Kuo A."/>
            <person name="LaButti K."/>
            <person name="Lang B.F."/>
            <person name="Lipzen A."/>
            <person name="O'Donnell K."/>
            <person name="Pangilinan J."/>
            <person name="Reynolds N."/>
            <person name="Sandor L."/>
            <person name="Smith M.E."/>
            <person name="Tsang A."/>
            <person name="Grigoriev I.V."/>
            <person name="Stajich J.E."/>
            <person name="Spatafora J.W."/>
        </authorList>
    </citation>
    <scope>NUCLEOTIDE SEQUENCE</scope>
    <source>
        <strain evidence="1">RSA 2281</strain>
    </source>
</reference>
<dbReference type="AlphaFoldDB" id="A0AAD5JR07"/>
<organism evidence="1 2">
    <name type="scientific">Phascolomyces articulosus</name>
    <dbReference type="NCBI Taxonomy" id="60185"/>
    <lineage>
        <taxon>Eukaryota</taxon>
        <taxon>Fungi</taxon>
        <taxon>Fungi incertae sedis</taxon>
        <taxon>Mucoromycota</taxon>
        <taxon>Mucoromycotina</taxon>
        <taxon>Mucoromycetes</taxon>
        <taxon>Mucorales</taxon>
        <taxon>Lichtheimiaceae</taxon>
        <taxon>Phascolomyces</taxon>
    </lineage>
</organism>
<dbReference type="PANTHER" id="PTHR35871">
    <property type="entry name" value="EXPRESSED PROTEIN"/>
    <property type="match status" value="1"/>
</dbReference>
<keyword evidence="2" id="KW-1185">Reference proteome</keyword>
<comment type="caution">
    <text evidence="1">The sequence shown here is derived from an EMBL/GenBank/DDBJ whole genome shotgun (WGS) entry which is preliminary data.</text>
</comment>
<proteinExistence type="predicted"/>
<dbReference type="EMBL" id="JAIXMP010000032">
    <property type="protein sequence ID" value="KAI9250457.1"/>
    <property type="molecule type" value="Genomic_DNA"/>
</dbReference>
<name>A0AAD5JR07_9FUNG</name>
<dbReference type="Proteomes" id="UP001209540">
    <property type="component" value="Unassembled WGS sequence"/>
</dbReference>
<dbReference type="PANTHER" id="PTHR35871:SF1">
    <property type="entry name" value="CXC1-LIKE CYSTEINE CLUSTER ASSOCIATED WITH KDZ TRANSPOSASES DOMAIN-CONTAINING PROTEIN"/>
    <property type="match status" value="1"/>
</dbReference>
<sequence>MNDEDVKKRCLSFWKTLDPPKRSAILLKKELETKILPDLLGTTRNVSERTIISHFHDRGYGYQRYTKNIYYDGHERSDVQENRIEEPVLNEFQKEHALCTHDEPTFYSNDSKNDIWLADSESVLRKKGPGGSIMVSDFLCPCHEPLKMTAADRSKHGLPDNFPLQARVFFKAGKNKEGWWTNEDMLKQLEAAIVIFKIIHPKCIGVFAFDQSSNHSAYPNDALVASRMTLHDKKEPELVYPFKRRGYTYDSDGFIVPQNFYYEQGYRTRDGKRYKVSFMNGVKESTVLFFVFVFDVFSSSDYYPLPIVAVFFINYKSHRRIGLN</sequence>
<evidence type="ECO:0000313" key="1">
    <source>
        <dbReference type="EMBL" id="KAI9250457.1"/>
    </source>
</evidence>
<accession>A0AAD5JR07</accession>